<dbReference type="Pfam" id="PF08238">
    <property type="entry name" value="Sel1"/>
    <property type="match status" value="5"/>
</dbReference>
<dbReference type="PANTHER" id="PTHR11102">
    <property type="entry name" value="SEL-1-LIKE PROTEIN"/>
    <property type="match status" value="1"/>
</dbReference>
<evidence type="ECO:0000313" key="3">
    <source>
        <dbReference type="Proteomes" id="UP000619761"/>
    </source>
</evidence>
<dbReference type="Gene3D" id="1.25.40.10">
    <property type="entry name" value="Tetratricopeptide repeat domain"/>
    <property type="match status" value="1"/>
</dbReference>
<evidence type="ECO:0000313" key="2">
    <source>
        <dbReference type="EMBL" id="GGY87964.1"/>
    </source>
</evidence>
<dbReference type="SUPFAM" id="SSF81901">
    <property type="entry name" value="HCP-like"/>
    <property type="match status" value="1"/>
</dbReference>
<name>A0ABQ3BAH6_9GAMM</name>
<keyword evidence="3" id="KW-1185">Reference proteome</keyword>
<protein>
    <recommendedName>
        <fullName evidence="4">Sel1 repeat family protein</fullName>
    </recommendedName>
</protein>
<keyword evidence="1" id="KW-0732">Signal</keyword>
<evidence type="ECO:0000256" key="1">
    <source>
        <dbReference type="SAM" id="SignalP"/>
    </source>
</evidence>
<dbReference type="EMBL" id="BMYZ01000005">
    <property type="protein sequence ID" value="GGY87964.1"/>
    <property type="molecule type" value="Genomic_DNA"/>
</dbReference>
<accession>A0ABQ3BAH6</accession>
<organism evidence="2 3">
    <name type="scientific">Cellvibrio zantedeschiae</name>
    <dbReference type="NCBI Taxonomy" id="1237077"/>
    <lineage>
        <taxon>Bacteria</taxon>
        <taxon>Pseudomonadati</taxon>
        <taxon>Pseudomonadota</taxon>
        <taxon>Gammaproteobacteria</taxon>
        <taxon>Cellvibrionales</taxon>
        <taxon>Cellvibrionaceae</taxon>
        <taxon>Cellvibrio</taxon>
    </lineage>
</organism>
<sequence length="290" mass="31918">MFKKLLASVVLMASATASITVLADMESAQAAFKKGDHAAAIKEFTALGNAGNISAQLILGALYSKGGVIPRDDRGALVWFQRAAEQGNPEAQYQVGNLHENSQLPQNYAQAAHWYHRAAQKDLAKAQVRLGHIYNRGLGTTQNFNEAVLWYGKAALQNNAEAQYSLGLMYALGKGLPKNAQLAIGWLTKAAAQRYPDAEQLLGDIYLTGAGTDKKPVLAYALYDLAISHKTTTLADAIKKRDRLAKELSPEQMEYSKQLISEFKKPESFSKTLNKYLEKSDQMFRFFPAK</sequence>
<dbReference type="PANTHER" id="PTHR11102:SF160">
    <property type="entry name" value="ERAD-ASSOCIATED E3 UBIQUITIN-PROTEIN LIGASE COMPONENT HRD3"/>
    <property type="match status" value="1"/>
</dbReference>
<comment type="caution">
    <text evidence="2">The sequence shown here is derived from an EMBL/GenBank/DDBJ whole genome shotgun (WGS) entry which is preliminary data.</text>
</comment>
<dbReference type="InterPro" id="IPR011990">
    <property type="entry name" value="TPR-like_helical_dom_sf"/>
</dbReference>
<gene>
    <name evidence="2" type="ORF">GCM10011613_36240</name>
</gene>
<evidence type="ECO:0008006" key="4">
    <source>
        <dbReference type="Google" id="ProtNLM"/>
    </source>
</evidence>
<proteinExistence type="predicted"/>
<dbReference type="InterPro" id="IPR006597">
    <property type="entry name" value="Sel1-like"/>
</dbReference>
<feature type="chain" id="PRO_5047164573" description="Sel1 repeat family protein" evidence="1">
    <location>
        <begin position="24"/>
        <end position="290"/>
    </location>
</feature>
<dbReference type="Proteomes" id="UP000619761">
    <property type="component" value="Unassembled WGS sequence"/>
</dbReference>
<dbReference type="InterPro" id="IPR050767">
    <property type="entry name" value="Sel1_AlgK"/>
</dbReference>
<dbReference type="RefSeq" id="WP_189421269.1">
    <property type="nucleotide sequence ID" value="NZ_BMYZ01000005.1"/>
</dbReference>
<reference evidence="3" key="1">
    <citation type="journal article" date="2019" name="Int. J. Syst. Evol. Microbiol.">
        <title>The Global Catalogue of Microorganisms (GCM) 10K type strain sequencing project: providing services to taxonomists for standard genome sequencing and annotation.</title>
        <authorList>
            <consortium name="The Broad Institute Genomics Platform"/>
            <consortium name="The Broad Institute Genome Sequencing Center for Infectious Disease"/>
            <person name="Wu L."/>
            <person name="Ma J."/>
        </authorList>
    </citation>
    <scope>NUCLEOTIDE SEQUENCE [LARGE SCALE GENOMIC DNA]</scope>
    <source>
        <strain evidence="3">KCTC 32239</strain>
    </source>
</reference>
<feature type="signal peptide" evidence="1">
    <location>
        <begin position="1"/>
        <end position="23"/>
    </location>
</feature>
<dbReference type="SMART" id="SM00671">
    <property type="entry name" value="SEL1"/>
    <property type="match status" value="5"/>
</dbReference>